<name>A0A1G2HZP2_9BACT</name>
<dbReference type="EMBL" id="MHOT01000026">
    <property type="protein sequence ID" value="OGZ67963.1"/>
    <property type="molecule type" value="Genomic_DNA"/>
</dbReference>
<gene>
    <name evidence="1" type="ORF">A3D44_01605</name>
</gene>
<dbReference type="Proteomes" id="UP000178820">
    <property type="component" value="Unassembled WGS sequence"/>
</dbReference>
<evidence type="ECO:0000313" key="1">
    <source>
        <dbReference type="EMBL" id="OGZ67963.1"/>
    </source>
</evidence>
<comment type="caution">
    <text evidence="1">The sequence shown here is derived from an EMBL/GenBank/DDBJ whole genome shotgun (WGS) entry which is preliminary data.</text>
</comment>
<organism evidence="1 2">
    <name type="scientific">Candidatus Staskawiczbacteria bacterium RIFCSPHIGHO2_02_FULL_42_22</name>
    <dbReference type="NCBI Taxonomy" id="1802207"/>
    <lineage>
        <taxon>Bacteria</taxon>
        <taxon>Candidatus Staskawicziibacteriota</taxon>
    </lineage>
</organism>
<accession>A0A1G2HZP2</accession>
<reference evidence="1 2" key="1">
    <citation type="journal article" date="2016" name="Nat. Commun.">
        <title>Thousands of microbial genomes shed light on interconnected biogeochemical processes in an aquifer system.</title>
        <authorList>
            <person name="Anantharaman K."/>
            <person name="Brown C.T."/>
            <person name="Hug L.A."/>
            <person name="Sharon I."/>
            <person name="Castelle C.J."/>
            <person name="Probst A.J."/>
            <person name="Thomas B.C."/>
            <person name="Singh A."/>
            <person name="Wilkins M.J."/>
            <person name="Karaoz U."/>
            <person name="Brodie E.L."/>
            <person name="Williams K.H."/>
            <person name="Hubbard S.S."/>
            <person name="Banfield J.F."/>
        </authorList>
    </citation>
    <scope>NUCLEOTIDE SEQUENCE [LARGE SCALE GENOMIC DNA]</scope>
</reference>
<sequence length="146" mass="16475">MVNKCSINSITTKAEEALPHDKWCRETGNAVTAEKKLPNCLLSQLLTDLSTAGTAGQKTDHHDKIVTNRFCRSGKARQQKIPQCGIFCCDTFTTTYGHHIQKPHSKSCRICQSWAVFKKNMFAVASATPRIFFVPSRPRLPNRRRL</sequence>
<protein>
    <submittedName>
        <fullName evidence="1">Uncharacterized protein</fullName>
    </submittedName>
</protein>
<dbReference type="AlphaFoldDB" id="A0A1G2HZP2"/>
<evidence type="ECO:0000313" key="2">
    <source>
        <dbReference type="Proteomes" id="UP000178820"/>
    </source>
</evidence>
<proteinExistence type="predicted"/>